<reference evidence="2" key="1">
    <citation type="submission" date="2016-10" db="EMBL/GenBank/DDBJ databases">
        <authorList>
            <person name="Varghese N."/>
            <person name="Submissions S."/>
        </authorList>
    </citation>
    <scope>NUCLEOTIDE SEQUENCE [LARGE SCALE GENOMIC DNA]</scope>
    <source>
        <strain evidence="2">DSM 45789</strain>
    </source>
</reference>
<proteinExistence type="predicted"/>
<name>A0A1I6UT60_9BACL</name>
<dbReference type="Proteomes" id="UP000198660">
    <property type="component" value="Unassembled WGS sequence"/>
</dbReference>
<evidence type="ECO:0000313" key="1">
    <source>
        <dbReference type="EMBL" id="SFT04580.1"/>
    </source>
</evidence>
<dbReference type="EMBL" id="FPAA01000020">
    <property type="protein sequence ID" value="SFT04580.1"/>
    <property type="molecule type" value="Genomic_DNA"/>
</dbReference>
<evidence type="ECO:0000313" key="2">
    <source>
        <dbReference type="Proteomes" id="UP000198660"/>
    </source>
</evidence>
<accession>A0A1I6UT60</accession>
<dbReference type="RefSeq" id="WP_091839857.1">
    <property type="nucleotide sequence ID" value="NZ_FPAA01000020.1"/>
</dbReference>
<dbReference type="AlphaFoldDB" id="A0A1I6UT60"/>
<sequence length="136" mass="14964">MKTIRLIGVLDCILKKGKNILDVNTIIRRDAAEGTGTLTLTVSDAVQAGYSSTTSVSAEVVTQGVGFNVSRTYTVTDSYSVKGKKGYKVILTAYPNYKKRDFKVYDDSCFGSDTYEGNGTDRKPVGVYFTKKYKKL</sequence>
<gene>
    <name evidence="1" type="ORF">SAMN05444972_12013</name>
</gene>
<keyword evidence="2" id="KW-1185">Reference proteome</keyword>
<organism evidence="1 2">
    <name type="scientific">Marininema halotolerans</name>
    <dbReference type="NCBI Taxonomy" id="1155944"/>
    <lineage>
        <taxon>Bacteria</taxon>
        <taxon>Bacillati</taxon>
        <taxon>Bacillota</taxon>
        <taxon>Bacilli</taxon>
        <taxon>Bacillales</taxon>
        <taxon>Thermoactinomycetaceae</taxon>
        <taxon>Marininema</taxon>
    </lineage>
</organism>
<protein>
    <submittedName>
        <fullName evidence="1">Uncharacterized protein</fullName>
    </submittedName>
</protein>